<evidence type="ECO:0008006" key="3">
    <source>
        <dbReference type="Google" id="ProtNLM"/>
    </source>
</evidence>
<proteinExistence type="predicted"/>
<reference evidence="2" key="1">
    <citation type="submission" date="2015-08" db="EMBL/GenBank/DDBJ databases">
        <title>Genome sequencing project for genomic taxonomy and phylogenomics of Bacillus-like bacteria.</title>
        <authorList>
            <person name="Liu B."/>
            <person name="Wang J."/>
            <person name="Zhu Y."/>
            <person name="Liu G."/>
            <person name="Chen Q."/>
            <person name="Chen Z."/>
            <person name="Lan J."/>
            <person name="Che J."/>
            <person name="Ge C."/>
            <person name="Shi H."/>
            <person name="Pan Z."/>
            <person name="Liu X."/>
        </authorList>
    </citation>
    <scope>NUCLEOTIDE SEQUENCE [LARGE SCALE GENOMIC DNA]</scope>
    <source>
        <strain evidence="2">FJAT-4402</strain>
    </source>
</reference>
<dbReference type="EMBL" id="CP012600">
    <property type="protein sequence ID" value="ALC82331.1"/>
    <property type="molecule type" value="Genomic_DNA"/>
</dbReference>
<gene>
    <name evidence="1" type="ORF">AM592_12620</name>
</gene>
<evidence type="ECO:0000313" key="1">
    <source>
        <dbReference type="EMBL" id="ALC82331.1"/>
    </source>
</evidence>
<reference evidence="1 2" key="2">
    <citation type="journal article" date="2016" name="Int. J. Syst. Evol. Microbiol.">
        <title>Bacillus gobiensis sp. nov., isolated from a soil sample.</title>
        <authorList>
            <person name="Liu B."/>
            <person name="Liu G.H."/>
            <person name="Cetin S."/>
            <person name="Schumann P."/>
            <person name="Pan Z.Z."/>
            <person name="Chen Q.Q."/>
        </authorList>
    </citation>
    <scope>NUCLEOTIDE SEQUENCE [LARGE SCALE GENOMIC DNA]</scope>
    <source>
        <strain evidence="1 2">FJAT-4402</strain>
    </source>
</reference>
<name>A0A0M5JA90_9BACI</name>
<dbReference type="Proteomes" id="UP000067625">
    <property type="component" value="Chromosome"/>
</dbReference>
<dbReference type="STRING" id="1441095.AM592_12620"/>
<protein>
    <recommendedName>
        <fullName evidence="3">Transposase</fullName>
    </recommendedName>
</protein>
<accession>A0A0M5JA90</accession>
<evidence type="ECO:0000313" key="2">
    <source>
        <dbReference type="Proteomes" id="UP000067625"/>
    </source>
</evidence>
<dbReference type="AlphaFoldDB" id="A0A0M5JA90"/>
<sequence length="78" mass="9072">MKAYKRHPCRSMKISQVFVLGLYLKKGRTAAVTVRRAIRRSGVYVQHGLLFVHAFYNALKALRTVYVQEKLEVYDAKQ</sequence>
<keyword evidence="2" id="KW-1185">Reference proteome</keyword>
<organism evidence="1 2">
    <name type="scientific">Bacillus gobiensis</name>
    <dbReference type="NCBI Taxonomy" id="1441095"/>
    <lineage>
        <taxon>Bacteria</taxon>
        <taxon>Bacillati</taxon>
        <taxon>Bacillota</taxon>
        <taxon>Bacilli</taxon>
        <taxon>Bacillales</taxon>
        <taxon>Bacillaceae</taxon>
        <taxon>Bacillus</taxon>
    </lineage>
</organism>